<protein>
    <submittedName>
        <fullName evidence="1">Uncharacterized protein</fullName>
    </submittedName>
</protein>
<organism evidence="1">
    <name type="scientific">Glycine soja</name>
    <name type="common">Wild soybean</name>
    <dbReference type="NCBI Taxonomy" id="3848"/>
    <lineage>
        <taxon>Eukaryota</taxon>
        <taxon>Viridiplantae</taxon>
        <taxon>Streptophyta</taxon>
        <taxon>Embryophyta</taxon>
        <taxon>Tracheophyta</taxon>
        <taxon>Spermatophyta</taxon>
        <taxon>Magnoliopsida</taxon>
        <taxon>eudicotyledons</taxon>
        <taxon>Gunneridae</taxon>
        <taxon>Pentapetalae</taxon>
        <taxon>rosids</taxon>
        <taxon>fabids</taxon>
        <taxon>Fabales</taxon>
        <taxon>Fabaceae</taxon>
        <taxon>Papilionoideae</taxon>
        <taxon>50 kb inversion clade</taxon>
        <taxon>NPAAA clade</taxon>
        <taxon>indigoferoid/millettioid clade</taxon>
        <taxon>Phaseoleae</taxon>
        <taxon>Glycine</taxon>
        <taxon>Glycine subgen. Soja</taxon>
    </lineage>
</organism>
<name>A0A0B2Q392_GLYSO</name>
<proteinExistence type="predicted"/>
<accession>A0A0B2Q392</accession>
<dbReference type="PANTHER" id="PTHR43991">
    <property type="entry name" value="WD REPEAT PROTEIN (AFU_ORTHOLOGUE AFUA_8G05640)-RELATED"/>
    <property type="match status" value="1"/>
</dbReference>
<reference evidence="1" key="1">
    <citation type="submission" date="2014-07" db="EMBL/GenBank/DDBJ databases">
        <title>Identification of a novel salt tolerance gene in wild soybean by whole-genome sequencing.</title>
        <authorList>
            <person name="Lam H.-M."/>
            <person name="Qi X."/>
            <person name="Li M.-W."/>
            <person name="Liu X."/>
            <person name="Xie M."/>
            <person name="Ni M."/>
            <person name="Xu X."/>
        </authorList>
    </citation>
    <scope>NUCLEOTIDE SEQUENCE [LARGE SCALE GENOMIC DNA]</scope>
    <source>
        <tissue evidence="1">Root</tissue>
    </source>
</reference>
<evidence type="ECO:0000313" key="1">
    <source>
        <dbReference type="EMBL" id="KHN14484.1"/>
    </source>
</evidence>
<dbReference type="PANTHER" id="PTHR43991:SF42">
    <property type="entry name" value="TRANSCRIPTION FACTOR WD40-LIKE FAMILY-RELATED"/>
    <property type="match status" value="1"/>
</dbReference>
<dbReference type="AlphaFoldDB" id="A0A0B2Q392"/>
<dbReference type="EMBL" id="KN661727">
    <property type="protein sequence ID" value="KHN14484.1"/>
    <property type="molecule type" value="Genomic_DNA"/>
</dbReference>
<gene>
    <name evidence="1" type="ORF">glysoja_029746</name>
</gene>
<dbReference type="Proteomes" id="UP000053555">
    <property type="component" value="Unassembled WGS sequence"/>
</dbReference>
<sequence>MLKELVKAVGVPVKDNAITNVVEIYEHPSGAIHFMASNNDSRVRDFDMERFHLSKHFYFPWPINDTREWEQ</sequence>